<keyword evidence="2" id="KW-1185">Reference proteome</keyword>
<gene>
    <name evidence="1" type="ORF">WJX74_009186</name>
</gene>
<evidence type="ECO:0008006" key="3">
    <source>
        <dbReference type="Google" id="ProtNLM"/>
    </source>
</evidence>
<name>A0AAW1RB75_9CHLO</name>
<proteinExistence type="predicted"/>
<dbReference type="AlphaFoldDB" id="A0AAW1RB75"/>
<dbReference type="EMBL" id="JALJOS010000015">
    <property type="protein sequence ID" value="KAK9830832.1"/>
    <property type="molecule type" value="Genomic_DNA"/>
</dbReference>
<accession>A0AAW1RB75</accession>
<protein>
    <recommendedName>
        <fullName evidence="3">Secreted protein</fullName>
    </recommendedName>
</protein>
<sequence length="104" mass="11489">MDAAEPQSKRKLWILARSSKHLFLSLASCPSAAPGNQGKLQVRWLPPVASARCHILEHRWRHAMCPFLGGFGTPSRIHSPRSAVRRTGASPLVKSFKCMSTRAT</sequence>
<evidence type="ECO:0000313" key="1">
    <source>
        <dbReference type="EMBL" id="KAK9830832.1"/>
    </source>
</evidence>
<organism evidence="1 2">
    <name type="scientific">Apatococcus lobatus</name>
    <dbReference type="NCBI Taxonomy" id="904363"/>
    <lineage>
        <taxon>Eukaryota</taxon>
        <taxon>Viridiplantae</taxon>
        <taxon>Chlorophyta</taxon>
        <taxon>core chlorophytes</taxon>
        <taxon>Trebouxiophyceae</taxon>
        <taxon>Chlorellales</taxon>
        <taxon>Chlorellaceae</taxon>
        <taxon>Apatococcus</taxon>
    </lineage>
</organism>
<dbReference type="Proteomes" id="UP001438707">
    <property type="component" value="Unassembled WGS sequence"/>
</dbReference>
<comment type="caution">
    <text evidence="1">The sequence shown here is derived from an EMBL/GenBank/DDBJ whole genome shotgun (WGS) entry which is preliminary data.</text>
</comment>
<evidence type="ECO:0000313" key="2">
    <source>
        <dbReference type="Proteomes" id="UP001438707"/>
    </source>
</evidence>
<reference evidence="1 2" key="1">
    <citation type="journal article" date="2024" name="Nat. Commun.">
        <title>Phylogenomics reveals the evolutionary origins of lichenization in chlorophyte algae.</title>
        <authorList>
            <person name="Puginier C."/>
            <person name="Libourel C."/>
            <person name="Otte J."/>
            <person name="Skaloud P."/>
            <person name="Haon M."/>
            <person name="Grisel S."/>
            <person name="Petersen M."/>
            <person name="Berrin J.G."/>
            <person name="Delaux P.M."/>
            <person name="Dal Grande F."/>
            <person name="Keller J."/>
        </authorList>
    </citation>
    <scope>NUCLEOTIDE SEQUENCE [LARGE SCALE GENOMIC DNA]</scope>
    <source>
        <strain evidence="1 2">SAG 2145</strain>
    </source>
</reference>